<dbReference type="GO" id="GO:0000287">
    <property type="term" value="F:magnesium ion binding"/>
    <property type="evidence" value="ECO:0007669"/>
    <property type="project" value="TreeGrafter"/>
</dbReference>
<reference evidence="7 8" key="1">
    <citation type="submission" date="2020-11" db="EMBL/GenBank/DDBJ databases">
        <title>Kefir isolates.</title>
        <authorList>
            <person name="Marcisauskas S."/>
            <person name="Kim Y."/>
            <person name="Blasche S."/>
        </authorList>
    </citation>
    <scope>NUCLEOTIDE SEQUENCE [LARGE SCALE GENOMIC DNA]</scope>
    <source>
        <strain evidence="7 8">KR</strain>
    </source>
</reference>
<dbReference type="OrthoDB" id="1773at2759"/>
<evidence type="ECO:0000256" key="1">
    <source>
        <dbReference type="ARBA" id="ARBA00001946"/>
    </source>
</evidence>
<dbReference type="GO" id="GO:0003824">
    <property type="term" value="F:catalytic activity"/>
    <property type="evidence" value="ECO:0007669"/>
    <property type="project" value="InterPro"/>
</dbReference>
<comment type="caution">
    <text evidence="7">The sequence shown here is derived from an EMBL/GenBank/DDBJ whole genome shotgun (WGS) entry which is preliminary data.</text>
</comment>
<dbReference type="PIRSF" id="PIRSF015582">
    <property type="entry name" value="Cit_lyase_B"/>
    <property type="match status" value="1"/>
</dbReference>
<evidence type="ECO:0000259" key="6">
    <source>
        <dbReference type="Pfam" id="PF03328"/>
    </source>
</evidence>
<dbReference type="AlphaFoldDB" id="A0A9P6VV11"/>
<dbReference type="EMBL" id="PUHQ01000110">
    <property type="protein sequence ID" value="KAG0655839.1"/>
    <property type="molecule type" value="Genomic_DNA"/>
</dbReference>
<dbReference type="Gene3D" id="3.20.20.60">
    <property type="entry name" value="Phosphoenolpyruvate-binding domains"/>
    <property type="match status" value="1"/>
</dbReference>
<dbReference type="GO" id="GO:0006107">
    <property type="term" value="P:oxaloacetate metabolic process"/>
    <property type="evidence" value="ECO:0007669"/>
    <property type="project" value="TreeGrafter"/>
</dbReference>
<evidence type="ECO:0000256" key="3">
    <source>
        <dbReference type="ARBA" id="ARBA00022842"/>
    </source>
</evidence>
<keyword evidence="8" id="KW-1185">Reference proteome</keyword>
<evidence type="ECO:0000313" key="8">
    <source>
        <dbReference type="Proteomes" id="UP000777482"/>
    </source>
</evidence>
<accession>A0A9P6VV11</accession>
<dbReference type="InterPro" id="IPR015813">
    <property type="entry name" value="Pyrv/PenolPyrv_kinase-like_dom"/>
</dbReference>
<dbReference type="InterPro" id="IPR011206">
    <property type="entry name" value="Citrate_lyase_beta/mcl1/mcl2"/>
</dbReference>
<protein>
    <recommendedName>
        <fullName evidence="6">HpcH/HpaI aldolase/citrate lyase domain-containing protein</fullName>
    </recommendedName>
</protein>
<feature type="binding site" evidence="4">
    <location>
        <position position="122"/>
    </location>
    <ligand>
        <name>substrate</name>
    </ligand>
</feature>
<sequence>MLDKMLAPTSASAAATDSTVPDVITLDLEDSVRTEKKAEARRMVTRALQTAPRTSRTRRFVRINPGQQGLDDLEAILTTDGLDGLLLPKVNSAEDVLAVSRFIDEHGSPDHKQNLRMIASIESPLGLLNMRQIVTASDKVGGLLFAAEDYCASSRIIRTPSRYEMLYARSSVVAVAHAYNLAAIDLVCVKYKGEEAEAILREESEEGRRLGFTGKQAIHPAQVSIIQKAFAPSDAEISRAQAILEQYEAARGSGAGAYGLKGSDGQTEMIDAPMGNFVAGPDQLLQAQGILASARAAGLI</sequence>
<evidence type="ECO:0000256" key="2">
    <source>
        <dbReference type="ARBA" id="ARBA00022723"/>
    </source>
</evidence>
<proteinExistence type="predicted"/>
<evidence type="ECO:0000256" key="5">
    <source>
        <dbReference type="PIRSR" id="PIRSR015582-2"/>
    </source>
</evidence>
<dbReference type="PANTHER" id="PTHR32308">
    <property type="entry name" value="LYASE BETA SUBUNIT, PUTATIVE (AFU_ORTHOLOGUE AFUA_4G13030)-RELATED"/>
    <property type="match status" value="1"/>
</dbReference>
<dbReference type="InterPro" id="IPR040442">
    <property type="entry name" value="Pyrv_kinase-like_dom_sf"/>
</dbReference>
<keyword evidence="3 5" id="KW-0460">Magnesium</keyword>
<evidence type="ECO:0000313" key="7">
    <source>
        <dbReference type="EMBL" id="KAG0655839.1"/>
    </source>
</evidence>
<feature type="domain" description="HpcH/HpaI aldolase/citrate lyase" evidence="6">
    <location>
        <begin position="16"/>
        <end position="220"/>
    </location>
</feature>
<name>A0A9P6VV11_RHOMI</name>
<organism evidence="7 8">
    <name type="scientific">Rhodotorula mucilaginosa</name>
    <name type="common">Yeast</name>
    <name type="synonym">Rhodotorula rubra</name>
    <dbReference type="NCBI Taxonomy" id="5537"/>
    <lineage>
        <taxon>Eukaryota</taxon>
        <taxon>Fungi</taxon>
        <taxon>Dikarya</taxon>
        <taxon>Basidiomycota</taxon>
        <taxon>Pucciniomycotina</taxon>
        <taxon>Microbotryomycetes</taxon>
        <taxon>Sporidiobolales</taxon>
        <taxon>Sporidiobolaceae</taxon>
        <taxon>Rhodotorula</taxon>
    </lineage>
</organism>
<feature type="binding site" evidence="4">
    <location>
        <position position="62"/>
    </location>
    <ligand>
        <name>substrate</name>
    </ligand>
</feature>
<gene>
    <name evidence="7" type="ORF">C6P46_000691</name>
</gene>
<comment type="cofactor">
    <cofactor evidence="1">
        <name>Mg(2+)</name>
        <dbReference type="ChEBI" id="CHEBI:18420"/>
    </cofactor>
</comment>
<dbReference type="SUPFAM" id="SSF51621">
    <property type="entry name" value="Phosphoenolpyruvate/pyruvate domain"/>
    <property type="match status" value="1"/>
</dbReference>
<dbReference type="InterPro" id="IPR005000">
    <property type="entry name" value="Aldolase/citrate-lyase_domain"/>
</dbReference>
<feature type="binding site" evidence="5">
    <location>
        <position position="149"/>
    </location>
    <ligand>
        <name>Mg(2+)</name>
        <dbReference type="ChEBI" id="CHEBI:18420"/>
    </ligand>
</feature>
<dbReference type="Pfam" id="PF03328">
    <property type="entry name" value="HpcH_HpaI"/>
    <property type="match status" value="1"/>
</dbReference>
<evidence type="ECO:0000256" key="4">
    <source>
        <dbReference type="PIRSR" id="PIRSR015582-1"/>
    </source>
</evidence>
<feature type="binding site" evidence="5">
    <location>
        <position position="122"/>
    </location>
    <ligand>
        <name>Mg(2+)</name>
        <dbReference type="ChEBI" id="CHEBI:18420"/>
    </ligand>
</feature>
<dbReference type="PANTHER" id="PTHR32308:SF0">
    <property type="entry name" value="HPCH_HPAI ALDOLASE_CITRATE LYASE DOMAIN-CONTAINING PROTEIN"/>
    <property type="match status" value="1"/>
</dbReference>
<dbReference type="Proteomes" id="UP000777482">
    <property type="component" value="Unassembled WGS sequence"/>
</dbReference>
<keyword evidence="2 5" id="KW-0479">Metal-binding</keyword>